<proteinExistence type="predicted"/>
<accession>A0A8C6ZUN4</accession>
<name>A0A8C6ZUN4_NOTPE</name>
<dbReference type="SUPFAM" id="SSF52156">
    <property type="entry name" value="Initiation factor IF2/eIF5b, domain 3"/>
    <property type="match status" value="1"/>
</dbReference>
<feature type="domain" description="Translation initiation factor IF- 2" evidence="1">
    <location>
        <begin position="59"/>
        <end position="126"/>
    </location>
</feature>
<reference evidence="2" key="1">
    <citation type="submission" date="2025-08" db="UniProtKB">
        <authorList>
            <consortium name="Ensembl"/>
        </authorList>
    </citation>
    <scope>IDENTIFICATION</scope>
</reference>
<dbReference type="Ensembl" id="ENSNPET00000021570.1">
    <property type="protein sequence ID" value="ENSNPEP00000021026.1"/>
    <property type="gene ID" value="ENSNPEG00000015610.1"/>
</dbReference>
<dbReference type="InterPro" id="IPR036925">
    <property type="entry name" value="TIF_IF2_dom3_sf"/>
</dbReference>
<keyword evidence="3" id="KW-1185">Reference proteome</keyword>
<reference evidence="2" key="2">
    <citation type="submission" date="2025-09" db="UniProtKB">
        <authorList>
            <consortium name="Ensembl"/>
        </authorList>
    </citation>
    <scope>IDENTIFICATION</scope>
</reference>
<sequence length="131" mass="15320">YVEQQEKMKKDSEVIEAKQKEHRTEYEKQQQKLGHLTWRQRKAVLYKANKHLMFVKPKERVEIDKNVLSVIVKGDVDGSVEAILNILDSYDAHHECKLEVIHFGMGDISETDISLFANETKCCVLQYSKLR</sequence>
<protein>
    <recommendedName>
        <fullName evidence="1">Translation initiation factor IF- 2 domain-containing protein</fullName>
    </recommendedName>
</protein>
<evidence type="ECO:0000313" key="2">
    <source>
        <dbReference type="Ensembl" id="ENSNPEP00000021026.1"/>
    </source>
</evidence>
<dbReference type="Proteomes" id="UP000694420">
    <property type="component" value="Unplaced"/>
</dbReference>
<evidence type="ECO:0000313" key="3">
    <source>
        <dbReference type="Proteomes" id="UP000694420"/>
    </source>
</evidence>
<dbReference type="AlphaFoldDB" id="A0A8C6ZUN4"/>
<organism evidence="2 3">
    <name type="scientific">Nothoprocta perdicaria</name>
    <name type="common">Chilean tinamou</name>
    <name type="synonym">Crypturus perdicarius</name>
    <dbReference type="NCBI Taxonomy" id="30464"/>
    <lineage>
        <taxon>Eukaryota</taxon>
        <taxon>Metazoa</taxon>
        <taxon>Chordata</taxon>
        <taxon>Craniata</taxon>
        <taxon>Vertebrata</taxon>
        <taxon>Euteleostomi</taxon>
        <taxon>Archelosauria</taxon>
        <taxon>Archosauria</taxon>
        <taxon>Dinosauria</taxon>
        <taxon>Saurischia</taxon>
        <taxon>Theropoda</taxon>
        <taxon>Coelurosauria</taxon>
        <taxon>Aves</taxon>
        <taxon>Palaeognathae</taxon>
        <taxon>Tinamiformes</taxon>
        <taxon>Tinamidae</taxon>
        <taxon>Nothoprocta</taxon>
    </lineage>
</organism>
<dbReference type="Pfam" id="PF11987">
    <property type="entry name" value="IF-2"/>
    <property type="match status" value="1"/>
</dbReference>
<dbReference type="InterPro" id="IPR023115">
    <property type="entry name" value="TIF_IF2_dom3"/>
</dbReference>
<evidence type="ECO:0000259" key="1">
    <source>
        <dbReference type="Pfam" id="PF11987"/>
    </source>
</evidence>
<dbReference type="Gene3D" id="3.40.50.10050">
    <property type="entry name" value="Translation initiation factor IF- 2, domain 3"/>
    <property type="match status" value="1"/>
</dbReference>